<evidence type="ECO:0000313" key="7">
    <source>
        <dbReference type="Proteomes" id="UP000471640"/>
    </source>
</evidence>
<protein>
    <submittedName>
        <fullName evidence="6">Uncharacterized protein</fullName>
    </submittedName>
</protein>
<evidence type="ECO:0000256" key="3">
    <source>
        <dbReference type="ARBA" id="ARBA00023239"/>
    </source>
</evidence>
<keyword evidence="7" id="KW-1185">Reference proteome</keyword>
<proteinExistence type="predicted"/>
<evidence type="ECO:0000256" key="4">
    <source>
        <dbReference type="ARBA" id="ARBA00023317"/>
    </source>
</evidence>
<dbReference type="GO" id="GO:0004609">
    <property type="term" value="F:phosphatidylserine decarboxylase activity"/>
    <property type="evidence" value="ECO:0007669"/>
    <property type="project" value="InterPro"/>
</dbReference>
<sequence length="155" mass="16723">MAIKPVWRSFLLFGFLFILTASAAVARGPAQDAEQGRYVPVDSSGWPFTQTRGVVIVDTDDEGSVALIPMAMAQVSSVNFESDVRPGSAHRKGDILGNVLFGGSDFVMLFQKQVGFELRVVMPTSSWEGTLASRAVRHPDCAQVVDQALPLSLPI</sequence>
<accession>A0A6P1DTN5</accession>
<dbReference type="GO" id="GO:0008654">
    <property type="term" value="P:phospholipid biosynthetic process"/>
    <property type="evidence" value="ECO:0007669"/>
    <property type="project" value="InterPro"/>
</dbReference>
<reference evidence="6 7" key="2">
    <citation type="submission" date="2020-02" db="EMBL/GenBank/DDBJ databases">
        <title>Genome sequences of Thiorhodococcus mannitoliphagus and Thiorhodococcus minor, purple sulfur photosynthetic bacteria in the gammaproteobacterial family, Chromatiaceae.</title>
        <authorList>
            <person name="Aviles F.A."/>
            <person name="Meyer T.E."/>
            <person name="Kyndt J.A."/>
        </authorList>
    </citation>
    <scope>NUCLEOTIDE SEQUENCE [LARGE SCALE GENOMIC DNA]</scope>
    <source>
        <strain evidence="6 7">DSM 18266</strain>
    </source>
</reference>
<feature type="chain" id="PRO_5026985693" evidence="5">
    <location>
        <begin position="24"/>
        <end position="155"/>
    </location>
</feature>
<dbReference type="InterPro" id="IPR003817">
    <property type="entry name" value="PS_Dcarbxylase"/>
</dbReference>
<evidence type="ECO:0000313" key="6">
    <source>
        <dbReference type="EMBL" id="NEX20553.1"/>
    </source>
</evidence>
<dbReference type="EMBL" id="JAAIJR010000031">
    <property type="protein sequence ID" value="NEX20553.1"/>
    <property type="molecule type" value="Genomic_DNA"/>
</dbReference>
<keyword evidence="5" id="KW-0732">Signal</keyword>
<name>A0A6P1DTN5_9GAMM</name>
<keyword evidence="3" id="KW-0456">Lyase</keyword>
<dbReference type="Pfam" id="PF02666">
    <property type="entry name" value="PS_Dcarbxylase"/>
    <property type="match status" value="1"/>
</dbReference>
<keyword evidence="1" id="KW-0210">Decarboxylase</keyword>
<evidence type="ECO:0000256" key="1">
    <source>
        <dbReference type="ARBA" id="ARBA00022793"/>
    </source>
</evidence>
<keyword evidence="2" id="KW-0865">Zymogen</keyword>
<gene>
    <name evidence="6" type="ORF">G3480_09555</name>
</gene>
<dbReference type="RefSeq" id="WP_164653652.1">
    <property type="nucleotide sequence ID" value="NZ_JAAIJR010000031.1"/>
</dbReference>
<evidence type="ECO:0000256" key="2">
    <source>
        <dbReference type="ARBA" id="ARBA00023145"/>
    </source>
</evidence>
<evidence type="ECO:0000256" key="5">
    <source>
        <dbReference type="SAM" id="SignalP"/>
    </source>
</evidence>
<keyword evidence="4" id="KW-0670">Pyruvate</keyword>
<reference evidence="7" key="1">
    <citation type="journal article" date="2020" name="Microbiol. Resour. Announc.">
        <title>Draft Genome Sequences of Thiorhodococcus mannitoliphagus and Thiorhodococcus minor, Purple Sulfur Photosynthetic Bacteria in the Gammaproteobacterial Family Chromatiaceae.</title>
        <authorList>
            <person name="Aviles F.A."/>
            <person name="Meyer T.E."/>
            <person name="Kyndt J.A."/>
        </authorList>
    </citation>
    <scope>NUCLEOTIDE SEQUENCE [LARGE SCALE GENOMIC DNA]</scope>
    <source>
        <strain evidence="7">DSM 18266</strain>
    </source>
</reference>
<dbReference type="AlphaFoldDB" id="A0A6P1DTN5"/>
<dbReference type="Proteomes" id="UP000471640">
    <property type="component" value="Unassembled WGS sequence"/>
</dbReference>
<feature type="signal peptide" evidence="5">
    <location>
        <begin position="1"/>
        <end position="23"/>
    </location>
</feature>
<comment type="caution">
    <text evidence="6">The sequence shown here is derived from an EMBL/GenBank/DDBJ whole genome shotgun (WGS) entry which is preliminary data.</text>
</comment>
<organism evidence="6 7">
    <name type="scientific">Thiorhodococcus mannitoliphagus</name>
    <dbReference type="NCBI Taxonomy" id="329406"/>
    <lineage>
        <taxon>Bacteria</taxon>
        <taxon>Pseudomonadati</taxon>
        <taxon>Pseudomonadota</taxon>
        <taxon>Gammaproteobacteria</taxon>
        <taxon>Chromatiales</taxon>
        <taxon>Chromatiaceae</taxon>
        <taxon>Thiorhodococcus</taxon>
    </lineage>
</organism>